<evidence type="ECO:0000313" key="2">
    <source>
        <dbReference type="Proteomes" id="UP000053328"/>
    </source>
</evidence>
<dbReference type="AlphaFoldDB" id="A0A0D2BUB2"/>
<dbReference type="RefSeq" id="XP_016235080.1">
    <property type="nucleotide sequence ID" value="XM_016381978.1"/>
</dbReference>
<dbReference type="GeneID" id="27334732"/>
<organism evidence="1 2">
    <name type="scientific">Exophiala spinifera</name>
    <dbReference type="NCBI Taxonomy" id="91928"/>
    <lineage>
        <taxon>Eukaryota</taxon>
        <taxon>Fungi</taxon>
        <taxon>Dikarya</taxon>
        <taxon>Ascomycota</taxon>
        <taxon>Pezizomycotina</taxon>
        <taxon>Eurotiomycetes</taxon>
        <taxon>Chaetothyriomycetidae</taxon>
        <taxon>Chaetothyriales</taxon>
        <taxon>Herpotrichiellaceae</taxon>
        <taxon>Exophiala</taxon>
    </lineage>
</organism>
<accession>A0A0D2BUB2</accession>
<dbReference type="VEuPathDB" id="FungiDB:PV08_07649"/>
<keyword evidence="2" id="KW-1185">Reference proteome</keyword>
<proteinExistence type="predicted"/>
<name>A0A0D2BUB2_9EURO</name>
<dbReference type="Proteomes" id="UP000053328">
    <property type="component" value="Unassembled WGS sequence"/>
</dbReference>
<dbReference type="OrthoDB" id="3517343at2759"/>
<dbReference type="HOGENOM" id="CLU_127198_0_0_1"/>
<protein>
    <submittedName>
        <fullName evidence="1">Uncharacterized protein</fullName>
    </submittedName>
</protein>
<sequence length="149" mass="16713">MAAQTIHIVGSKSIERQASPAFYSQNEFTISDPTLALAISSTSHHLGPPWCKLFRRLAADGVGLRQIYVYWDSETTFGHFGGGADVEVVRALAEIRGLQKLEIDGFFAKEWPAYLQGKTGLTVWSPHGKKAWYYQELRKFQRNTPDLAP</sequence>
<evidence type="ECO:0000313" key="1">
    <source>
        <dbReference type="EMBL" id="KIW14864.1"/>
    </source>
</evidence>
<reference evidence="1 2" key="1">
    <citation type="submission" date="2015-01" db="EMBL/GenBank/DDBJ databases">
        <title>The Genome Sequence of Exophiala spinifera CBS89968.</title>
        <authorList>
            <consortium name="The Broad Institute Genomics Platform"/>
            <person name="Cuomo C."/>
            <person name="de Hoog S."/>
            <person name="Gorbushina A."/>
            <person name="Stielow B."/>
            <person name="Teixiera M."/>
            <person name="Abouelleil A."/>
            <person name="Chapman S.B."/>
            <person name="Priest M."/>
            <person name="Young S.K."/>
            <person name="Wortman J."/>
            <person name="Nusbaum C."/>
            <person name="Birren B."/>
        </authorList>
    </citation>
    <scope>NUCLEOTIDE SEQUENCE [LARGE SCALE GENOMIC DNA]</scope>
    <source>
        <strain evidence="1 2">CBS 89968</strain>
    </source>
</reference>
<dbReference type="EMBL" id="KN847496">
    <property type="protein sequence ID" value="KIW14864.1"/>
    <property type="molecule type" value="Genomic_DNA"/>
</dbReference>
<gene>
    <name evidence="1" type="ORF">PV08_07649</name>
</gene>